<dbReference type="InterPro" id="IPR014729">
    <property type="entry name" value="Rossmann-like_a/b/a_fold"/>
</dbReference>
<evidence type="ECO:0000256" key="4">
    <source>
        <dbReference type="ARBA" id="ARBA00022741"/>
    </source>
</evidence>
<feature type="domain" description="Aminoacyl-tRNA synthetase class Ia" evidence="8">
    <location>
        <begin position="20"/>
        <end position="136"/>
    </location>
</feature>
<evidence type="ECO:0000256" key="2">
    <source>
        <dbReference type="ARBA" id="ARBA00013164"/>
    </source>
</evidence>
<keyword evidence="6" id="KW-0648">Protein biosynthesis</keyword>
<keyword evidence="9" id="KW-1185">Reference proteome</keyword>
<evidence type="ECO:0000259" key="8">
    <source>
        <dbReference type="Pfam" id="PF00133"/>
    </source>
</evidence>
<dbReference type="InterPro" id="IPR002302">
    <property type="entry name" value="Leu-tRNA-ligase"/>
</dbReference>
<dbReference type="PANTHER" id="PTHR43740">
    <property type="entry name" value="LEUCYL-TRNA SYNTHETASE"/>
    <property type="match status" value="1"/>
</dbReference>
<dbReference type="WBParaSite" id="PEQ_0001013101-mRNA-1">
    <property type="protein sequence ID" value="PEQ_0001013101-mRNA-1"/>
    <property type="gene ID" value="PEQ_0001013101"/>
</dbReference>
<reference evidence="10" key="1">
    <citation type="submission" date="2022-11" db="UniProtKB">
        <authorList>
            <consortium name="WormBaseParasite"/>
        </authorList>
    </citation>
    <scope>IDENTIFICATION</scope>
</reference>
<keyword evidence="3" id="KW-0436">Ligase</keyword>
<dbReference type="AlphaFoldDB" id="A0A914S7F4"/>
<dbReference type="PANTHER" id="PTHR43740:SF2">
    <property type="entry name" value="LEUCINE--TRNA LIGASE, MITOCHONDRIAL"/>
    <property type="match status" value="1"/>
</dbReference>
<evidence type="ECO:0000256" key="6">
    <source>
        <dbReference type="ARBA" id="ARBA00022917"/>
    </source>
</evidence>
<dbReference type="SUPFAM" id="SSF52374">
    <property type="entry name" value="Nucleotidylyl transferase"/>
    <property type="match status" value="1"/>
</dbReference>
<keyword evidence="7" id="KW-0030">Aminoacyl-tRNA synthetase</keyword>
<dbReference type="EC" id="6.1.1.4" evidence="2"/>
<proteinExistence type="inferred from homology"/>
<evidence type="ECO:0000256" key="1">
    <source>
        <dbReference type="ARBA" id="ARBA00005594"/>
    </source>
</evidence>
<dbReference type="GO" id="GO:0032543">
    <property type="term" value="P:mitochondrial translation"/>
    <property type="evidence" value="ECO:0007669"/>
    <property type="project" value="TreeGrafter"/>
</dbReference>
<organism evidence="9 10">
    <name type="scientific">Parascaris equorum</name>
    <name type="common">Equine roundworm</name>
    <dbReference type="NCBI Taxonomy" id="6256"/>
    <lineage>
        <taxon>Eukaryota</taxon>
        <taxon>Metazoa</taxon>
        <taxon>Ecdysozoa</taxon>
        <taxon>Nematoda</taxon>
        <taxon>Chromadorea</taxon>
        <taxon>Rhabditida</taxon>
        <taxon>Spirurina</taxon>
        <taxon>Ascaridomorpha</taxon>
        <taxon>Ascaridoidea</taxon>
        <taxon>Ascarididae</taxon>
        <taxon>Parascaris</taxon>
    </lineage>
</organism>
<accession>A0A914S7F4</accession>
<dbReference type="GO" id="GO:0005739">
    <property type="term" value="C:mitochondrion"/>
    <property type="evidence" value="ECO:0007669"/>
    <property type="project" value="TreeGrafter"/>
</dbReference>
<evidence type="ECO:0000256" key="7">
    <source>
        <dbReference type="ARBA" id="ARBA00023146"/>
    </source>
</evidence>
<sequence>MPLFYLILSCRLPNGFGIPETDTLDTFFDSSWYYLRYLDPKNDEEIIAADKVAQMPVDVYIGGIEHAAVHLFFARFISYFLNDIGVTRSVEPFDQLLPQGVYEKMSKSKHNGVEPLLVLDRDGIDLTRLQLLSSAAPRAPVNWGDAGSFFARLHIPFLSS</sequence>
<dbReference type="GO" id="GO:0005524">
    <property type="term" value="F:ATP binding"/>
    <property type="evidence" value="ECO:0007669"/>
    <property type="project" value="UniProtKB-KW"/>
</dbReference>
<dbReference type="PRINTS" id="PR00985">
    <property type="entry name" value="TRNASYNTHLEU"/>
</dbReference>
<dbReference type="Proteomes" id="UP000887564">
    <property type="component" value="Unplaced"/>
</dbReference>
<keyword evidence="4" id="KW-0547">Nucleotide-binding</keyword>
<evidence type="ECO:0000256" key="3">
    <source>
        <dbReference type="ARBA" id="ARBA00022598"/>
    </source>
</evidence>
<dbReference type="GO" id="GO:0006429">
    <property type="term" value="P:leucyl-tRNA aminoacylation"/>
    <property type="evidence" value="ECO:0007669"/>
    <property type="project" value="InterPro"/>
</dbReference>
<evidence type="ECO:0000313" key="10">
    <source>
        <dbReference type="WBParaSite" id="PEQ_0001013101-mRNA-1"/>
    </source>
</evidence>
<dbReference type="Gene3D" id="3.40.50.620">
    <property type="entry name" value="HUPs"/>
    <property type="match status" value="1"/>
</dbReference>
<dbReference type="Gene3D" id="1.10.730.10">
    <property type="entry name" value="Isoleucyl-tRNA Synthetase, Domain 1"/>
    <property type="match status" value="1"/>
</dbReference>
<comment type="similarity">
    <text evidence="1">Belongs to the class-I aminoacyl-tRNA synthetase family.</text>
</comment>
<keyword evidence="5" id="KW-0067">ATP-binding</keyword>
<evidence type="ECO:0000256" key="5">
    <source>
        <dbReference type="ARBA" id="ARBA00022840"/>
    </source>
</evidence>
<dbReference type="GO" id="GO:0004823">
    <property type="term" value="F:leucine-tRNA ligase activity"/>
    <property type="evidence" value="ECO:0007669"/>
    <property type="project" value="UniProtKB-EC"/>
</dbReference>
<name>A0A914S7F4_PAREQ</name>
<dbReference type="InterPro" id="IPR002300">
    <property type="entry name" value="aa-tRNA-synth_Ia"/>
</dbReference>
<protein>
    <recommendedName>
        <fullName evidence="2">leucine--tRNA ligase</fullName>
        <ecNumber evidence="2">6.1.1.4</ecNumber>
    </recommendedName>
</protein>
<evidence type="ECO:0000313" key="9">
    <source>
        <dbReference type="Proteomes" id="UP000887564"/>
    </source>
</evidence>
<dbReference type="Pfam" id="PF00133">
    <property type="entry name" value="tRNA-synt_1"/>
    <property type="match status" value="1"/>
</dbReference>